<dbReference type="EMBL" id="BARV01006067">
    <property type="protein sequence ID" value="GAI07466.1"/>
    <property type="molecule type" value="Genomic_DNA"/>
</dbReference>
<protein>
    <submittedName>
        <fullName evidence="1">Uncharacterized protein</fullName>
    </submittedName>
</protein>
<evidence type="ECO:0000313" key="1">
    <source>
        <dbReference type="EMBL" id="GAI07466.1"/>
    </source>
</evidence>
<sequence length="49" mass="5346">AIIPLMLLPAYNDIPIGQGLEELAKIVGEVKQNGAVPRRDQVRAVSHVR</sequence>
<organism evidence="1">
    <name type="scientific">marine sediment metagenome</name>
    <dbReference type="NCBI Taxonomy" id="412755"/>
    <lineage>
        <taxon>unclassified sequences</taxon>
        <taxon>metagenomes</taxon>
        <taxon>ecological metagenomes</taxon>
    </lineage>
</organism>
<proteinExistence type="predicted"/>
<feature type="non-terminal residue" evidence="1">
    <location>
        <position position="1"/>
    </location>
</feature>
<dbReference type="AlphaFoldDB" id="X1LNT1"/>
<gene>
    <name evidence="1" type="ORF">S06H3_12384</name>
</gene>
<name>X1LNT1_9ZZZZ</name>
<accession>X1LNT1</accession>
<reference evidence="1" key="1">
    <citation type="journal article" date="2014" name="Front. Microbiol.">
        <title>High frequency of phylogenetically diverse reductive dehalogenase-homologous genes in deep subseafloor sedimentary metagenomes.</title>
        <authorList>
            <person name="Kawai M."/>
            <person name="Futagami T."/>
            <person name="Toyoda A."/>
            <person name="Takaki Y."/>
            <person name="Nishi S."/>
            <person name="Hori S."/>
            <person name="Arai W."/>
            <person name="Tsubouchi T."/>
            <person name="Morono Y."/>
            <person name="Uchiyama I."/>
            <person name="Ito T."/>
            <person name="Fujiyama A."/>
            <person name="Inagaki F."/>
            <person name="Takami H."/>
        </authorList>
    </citation>
    <scope>NUCLEOTIDE SEQUENCE</scope>
    <source>
        <strain evidence="1">Expedition CK06-06</strain>
    </source>
</reference>
<comment type="caution">
    <text evidence="1">The sequence shown here is derived from an EMBL/GenBank/DDBJ whole genome shotgun (WGS) entry which is preliminary data.</text>
</comment>